<evidence type="ECO:0000313" key="4">
    <source>
        <dbReference type="Proteomes" id="UP000030748"/>
    </source>
</evidence>
<dbReference type="STRING" id="4155.A0A022S327"/>
<dbReference type="AlphaFoldDB" id="A0A022S327"/>
<gene>
    <name evidence="3" type="ORF">MIMGU_mgv1a014273mg</name>
</gene>
<reference evidence="3 4" key="1">
    <citation type="journal article" date="2013" name="Proc. Natl. Acad. Sci. U.S.A.">
        <title>Fine-scale variation in meiotic recombination in Mimulus inferred from population shotgun sequencing.</title>
        <authorList>
            <person name="Hellsten U."/>
            <person name="Wright K.M."/>
            <person name="Jenkins J."/>
            <person name="Shu S."/>
            <person name="Yuan Y."/>
            <person name="Wessler S.R."/>
            <person name="Schmutz J."/>
            <person name="Willis J.H."/>
            <person name="Rokhsar D.S."/>
        </authorList>
    </citation>
    <scope>NUCLEOTIDE SEQUENCE [LARGE SCALE GENOMIC DNA]</scope>
    <source>
        <strain evidence="4">cv. DUN x IM62</strain>
    </source>
</reference>
<proteinExistence type="inferred from homology"/>
<dbReference type="InterPro" id="IPR007612">
    <property type="entry name" value="LOR"/>
</dbReference>
<comment type="similarity">
    <text evidence="1">Belongs to the LOR family.</text>
</comment>
<dbReference type="PhylomeDB" id="A0A022S327"/>
<dbReference type="Gene3D" id="2.40.160.200">
    <property type="entry name" value="LURP1-related"/>
    <property type="match status" value="1"/>
</dbReference>
<dbReference type="PANTHER" id="PTHR31087:SF85">
    <property type="entry name" value="PROTEIN LURP-ONE-RELATED 7"/>
    <property type="match status" value="1"/>
</dbReference>
<evidence type="ECO:0000256" key="1">
    <source>
        <dbReference type="ARBA" id="ARBA00005437"/>
    </source>
</evidence>
<sequence>MADENSTAQPYESQNPPNSQIPIDLFVSKKYEGIGSRGFLRFTDSADNLVYTVKKSAHSVKLVVDSSGDTLFSIHRISKGSWQGFRGKDEEKDLIFTVDKTLDESSRTEFKILFCEKNDDSKTELRMKGCPFNRSCTIYKGNSIVAESSLMHKLGFEKLFVTRNRFRVTIFPGFADHSLVASLVVIYFDGRRFWI</sequence>
<dbReference type="Proteomes" id="UP000030748">
    <property type="component" value="Unassembled WGS sequence"/>
</dbReference>
<dbReference type="InterPro" id="IPR025659">
    <property type="entry name" value="Tubby-like_C"/>
</dbReference>
<dbReference type="Pfam" id="PF04525">
    <property type="entry name" value="LOR"/>
    <property type="match status" value="1"/>
</dbReference>
<dbReference type="OrthoDB" id="770293at2759"/>
<name>A0A022S327_ERYGU</name>
<keyword evidence="4" id="KW-1185">Reference proteome</keyword>
<organism evidence="3 4">
    <name type="scientific">Erythranthe guttata</name>
    <name type="common">Yellow monkey flower</name>
    <name type="synonym">Mimulus guttatus</name>
    <dbReference type="NCBI Taxonomy" id="4155"/>
    <lineage>
        <taxon>Eukaryota</taxon>
        <taxon>Viridiplantae</taxon>
        <taxon>Streptophyta</taxon>
        <taxon>Embryophyta</taxon>
        <taxon>Tracheophyta</taxon>
        <taxon>Spermatophyta</taxon>
        <taxon>Magnoliopsida</taxon>
        <taxon>eudicotyledons</taxon>
        <taxon>Gunneridae</taxon>
        <taxon>Pentapetalae</taxon>
        <taxon>asterids</taxon>
        <taxon>lamiids</taxon>
        <taxon>Lamiales</taxon>
        <taxon>Phrymaceae</taxon>
        <taxon>Erythranthe</taxon>
    </lineage>
</organism>
<dbReference type="KEGG" id="egt:105960298"/>
<dbReference type="OMA" id="QFPFDLF"/>
<evidence type="ECO:0000256" key="2">
    <source>
        <dbReference type="SAM" id="MobiDB-lite"/>
    </source>
</evidence>
<feature type="region of interest" description="Disordered" evidence="2">
    <location>
        <begin position="1"/>
        <end position="20"/>
    </location>
</feature>
<dbReference type="eggNOG" id="ENOG502RZXW">
    <property type="taxonomic scope" value="Eukaryota"/>
</dbReference>
<protein>
    <submittedName>
        <fullName evidence="3">Uncharacterized protein</fullName>
    </submittedName>
</protein>
<dbReference type="SUPFAM" id="SSF54518">
    <property type="entry name" value="Tubby C-terminal domain-like"/>
    <property type="match status" value="1"/>
</dbReference>
<evidence type="ECO:0000313" key="3">
    <source>
        <dbReference type="EMBL" id="EYU45685.1"/>
    </source>
</evidence>
<accession>A0A022S327</accession>
<dbReference type="PANTHER" id="PTHR31087">
    <property type="match status" value="1"/>
</dbReference>
<dbReference type="EMBL" id="KI630177">
    <property type="protein sequence ID" value="EYU45685.1"/>
    <property type="molecule type" value="Genomic_DNA"/>
</dbReference>
<dbReference type="InterPro" id="IPR038595">
    <property type="entry name" value="LOR_sf"/>
</dbReference>